<organism evidence="2 3">
    <name type="scientific">Ectopseudomonas guguanensis</name>
    <dbReference type="NCBI Taxonomy" id="1198456"/>
    <lineage>
        <taxon>Bacteria</taxon>
        <taxon>Pseudomonadati</taxon>
        <taxon>Pseudomonadota</taxon>
        <taxon>Gammaproteobacteria</taxon>
        <taxon>Pseudomonadales</taxon>
        <taxon>Pseudomonadaceae</taxon>
        <taxon>Ectopseudomonas</taxon>
    </lineage>
</organism>
<proteinExistence type="predicted"/>
<feature type="transmembrane region" description="Helical" evidence="1">
    <location>
        <begin position="79"/>
        <end position="100"/>
    </location>
</feature>
<dbReference type="Proteomes" id="UP000199460">
    <property type="component" value="Unassembled WGS sequence"/>
</dbReference>
<keyword evidence="1" id="KW-1133">Transmembrane helix</keyword>
<reference evidence="3" key="1">
    <citation type="submission" date="2016-10" db="EMBL/GenBank/DDBJ databases">
        <authorList>
            <person name="Varghese N."/>
            <person name="Submissions S."/>
        </authorList>
    </citation>
    <scope>NUCLEOTIDE SEQUENCE [LARGE SCALE GENOMIC DNA]</scope>
    <source>
        <strain evidence="3">JCM 18416</strain>
    </source>
</reference>
<dbReference type="AlphaFoldDB" id="A0A1H0XAB0"/>
<dbReference type="GeneID" id="300933030"/>
<dbReference type="RefSeq" id="WP_139205569.1">
    <property type="nucleotide sequence ID" value="NZ_FNJJ01000011.1"/>
</dbReference>
<evidence type="ECO:0008006" key="4">
    <source>
        <dbReference type="Google" id="ProtNLM"/>
    </source>
</evidence>
<sequence>MKNAVLLLLVYSTVVTVFLIAYFLPIRQALGRLFGGMNFAQRFILAFAFFTIVAVVGVFVLLLWLKIDVTTNLGQVGDFVGGILNPILSFLALIAIVSSISLQEKELSSTVESLRAQELIFKTQNFESSFFNLLSMQRERRSEQKIDVDGKIVSSYSYVADLIYDERKKINADAIGWRKSLSAAKTALEDMEARDSSIMLLEQFSILTKMIENARMSGEQVKYYMTLAYSSLDANEALVLVNYSVYRKRVRRMLKQNLSISVTPSYFIAPVLSAYYDCD</sequence>
<gene>
    <name evidence="2" type="ORF">SAMN05216213_111109</name>
</gene>
<feature type="transmembrane region" description="Helical" evidence="1">
    <location>
        <begin position="257"/>
        <end position="276"/>
    </location>
</feature>
<keyword evidence="1" id="KW-0472">Membrane</keyword>
<dbReference type="EMBL" id="FNJJ01000011">
    <property type="protein sequence ID" value="SDP99884.1"/>
    <property type="molecule type" value="Genomic_DNA"/>
</dbReference>
<feature type="transmembrane region" description="Helical" evidence="1">
    <location>
        <begin position="6"/>
        <end position="24"/>
    </location>
</feature>
<evidence type="ECO:0000313" key="2">
    <source>
        <dbReference type="EMBL" id="SDP99884.1"/>
    </source>
</evidence>
<protein>
    <recommendedName>
        <fullName evidence="4">Phage abortive infection protein</fullName>
    </recommendedName>
</protein>
<feature type="transmembrane region" description="Helical" evidence="1">
    <location>
        <begin position="44"/>
        <end position="67"/>
    </location>
</feature>
<evidence type="ECO:0000313" key="3">
    <source>
        <dbReference type="Proteomes" id="UP000199460"/>
    </source>
</evidence>
<keyword evidence="3" id="KW-1185">Reference proteome</keyword>
<accession>A0A1H0XAB0</accession>
<dbReference type="OrthoDB" id="6422829at2"/>
<evidence type="ECO:0000256" key="1">
    <source>
        <dbReference type="SAM" id="Phobius"/>
    </source>
</evidence>
<keyword evidence="1" id="KW-0812">Transmembrane</keyword>
<name>A0A1H0XAB0_9GAMM</name>